<evidence type="ECO:0000256" key="3">
    <source>
        <dbReference type="ARBA" id="ARBA00022618"/>
    </source>
</evidence>
<keyword evidence="5" id="KW-0498">Mitosis</keyword>
<evidence type="ECO:0000256" key="11">
    <source>
        <dbReference type="ARBA" id="ARBA00058936"/>
    </source>
</evidence>
<comment type="similarity">
    <text evidence="2">Belongs to the SMC family. SMC2 subfamily.</text>
</comment>
<dbReference type="SMART" id="SM00968">
    <property type="entry name" value="SMC_hinge"/>
    <property type="match status" value="1"/>
</dbReference>
<dbReference type="OrthoDB" id="10255539at2759"/>
<feature type="domain" description="SMC hinge" evidence="14">
    <location>
        <begin position="521"/>
        <end position="641"/>
    </location>
</feature>
<dbReference type="Pfam" id="PF06470">
    <property type="entry name" value="SMC_hinge"/>
    <property type="match status" value="1"/>
</dbReference>
<feature type="coiled-coil region" evidence="13">
    <location>
        <begin position="679"/>
        <end position="938"/>
    </location>
</feature>
<keyword evidence="7 13" id="KW-0175">Coiled coil</keyword>
<evidence type="ECO:0000259" key="14">
    <source>
        <dbReference type="SMART" id="SM00968"/>
    </source>
</evidence>
<dbReference type="InterPro" id="IPR027417">
    <property type="entry name" value="P-loop_NTPase"/>
</dbReference>
<evidence type="ECO:0000256" key="4">
    <source>
        <dbReference type="ARBA" id="ARBA00022741"/>
    </source>
</evidence>
<dbReference type="SUPFAM" id="SSF52540">
    <property type="entry name" value="P-loop containing nucleoside triphosphate hydrolases"/>
    <property type="match status" value="1"/>
</dbReference>
<keyword evidence="8" id="KW-0226">DNA condensation</keyword>
<dbReference type="InterPro" id="IPR010935">
    <property type="entry name" value="SMC_hinge"/>
</dbReference>
<evidence type="ECO:0000256" key="2">
    <source>
        <dbReference type="ARBA" id="ARBA00005231"/>
    </source>
</evidence>
<dbReference type="GO" id="GO:0005634">
    <property type="term" value="C:nucleus"/>
    <property type="evidence" value="ECO:0007669"/>
    <property type="project" value="UniProtKB-SubCell"/>
</dbReference>
<evidence type="ECO:0000256" key="7">
    <source>
        <dbReference type="ARBA" id="ARBA00023054"/>
    </source>
</evidence>
<dbReference type="SUPFAM" id="SSF75553">
    <property type="entry name" value="Smc hinge domain"/>
    <property type="match status" value="1"/>
</dbReference>
<dbReference type="InterPro" id="IPR036277">
    <property type="entry name" value="SMC_hinge_sf"/>
</dbReference>
<evidence type="ECO:0000256" key="13">
    <source>
        <dbReference type="SAM" id="Coils"/>
    </source>
</evidence>
<dbReference type="AlphaFoldDB" id="A0A0K2T0I3"/>
<dbReference type="InterPro" id="IPR003395">
    <property type="entry name" value="RecF/RecN/SMC_N"/>
</dbReference>
<evidence type="ECO:0000256" key="10">
    <source>
        <dbReference type="ARBA" id="ARBA00023306"/>
    </source>
</evidence>
<dbReference type="Gene3D" id="1.20.1060.20">
    <property type="match status" value="1"/>
</dbReference>
<dbReference type="Gene3D" id="3.30.70.1620">
    <property type="match status" value="1"/>
</dbReference>
<feature type="coiled-coil region" evidence="13">
    <location>
        <begin position="424"/>
        <end position="496"/>
    </location>
</feature>
<keyword evidence="3" id="KW-0132">Cell division</keyword>
<dbReference type="Pfam" id="PF02463">
    <property type="entry name" value="SMC_N"/>
    <property type="match status" value="1"/>
</dbReference>
<dbReference type="FunFam" id="3.40.50.300:FF:000278">
    <property type="entry name" value="Structural maintenance of chromosomes 2"/>
    <property type="match status" value="1"/>
</dbReference>
<keyword evidence="10" id="KW-0131">Cell cycle</keyword>
<organism evidence="15">
    <name type="scientific">Lepeophtheirus salmonis</name>
    <name type="common">Salmon louse</name>
    <name type="synonym">Caligus salmonis</name>
    <dbReference type="NCBI Taxonomy" id="72036"/>
    <lineage>
        <taxon>Eukaryota</taxon>
        <taxon>Metazoa</taxon>
        <taxon>Ecdysozoa</taxon>
        <taxon>Arthropoda</taxon>
        <taxon>Crustacea</taxon>
        <taxon>Multicrustacea</taxon>
        <taxon>Hexanauplia</taxon>
        <taxon>Copepoda</taxon>
        <taxon>Siphonostomatoida</taxon>
        <taxon>Caligidae</taxon>
        <taxon>Lepeophtheirus</taxon>
    </lineage>
</organism>
<evidence type="ECO:0000256" key="8">
    <source>
        <dbReference type="ARBA" id="ARBA00023067"/>
    </source>
</evidence>
<dbReference type="FunFam" id="3.40.50.300:FF:000385">
    <property type="entry name" value="Structural maintenance of chromosomes 2"/>
    <property type="match status" value="1"/>
</dbReference>
<dbReference type="PIRSF" id="PIRSF005719">
    <property type="entry name" value="SMC"/>
    <property type="match status" value="1"/>
</dbReference>
<dbReference type="GO" id="GO:0005524">
    <property type="term" value="F:ATP binding"/>
    <property type="evidence" value="ECO:0007669"/>
    <property type="project" value="UniProtKB-KW"/>
</dbReference>
<dbReference type="InterPro" id="IPR024704">
    <property type="entry name" value="SMC"/>
</dbReference>
<accession>A0A0K2T0I3</accession>
<reference evidence="15" key="1">
    <citation type="submission" date="2014-05" db="EMBL/GenBank/DDBJ databases">
        <authorList>
            <person name="Chronopoulou M."/>
        </authorList>
    </citation>
    <scope>NUCLEOTIDE SEQUENCE</scope>
    <source>
        <tissue evidence="15">Whole organism</tissue>
    </source>
</reference>
<keyword evidence="9 12" id="KW-0539">Nucleus</keyword>
<dbReference type="GO" id="GO:0005694">
    <property type="term" value="C:chromosome"/>
    <property type="evidence" value="ECO:0007669"/>
    <property type="project" value="InterPro"/>
</dbReference>
<comment type="subcellular location">
    <subcellularLocation>
        <location evidence="1 12">Nucleus</location>
    </subcellularLocation>
</comment>
<dbReference type="GO" id="GO:0030261">
    <property type="term" value="P:chromosome condensation"/>
    <property type="evidence" value="ECO:0007669"/>
    <property type="project" value="UniProtKB-KW"/>
</dbReference>
<evidence type="ECO:0000256" key="12">
    <source>
        <dbReference type="PIRNR" id="PIRNR005719"/>
    </source>
</evidence>
<evidence type="ECO:0000256" key="6">
    <source>
        <dbReference type="ARBA" id="ARBA00022840"/>
    </source>
</evidence>
<evidence type="ECO:0000256" key="9">
    <source>
        <dbReference type="ARBA" id="ARBA00023242"/>
    </source>
</evidence>
<keyword evidence="4" id="KW-0547">Nucleotide-binding</keyword>
<name>A0A0K2T0I3_LEPSM</name>
<dbReference type="Gene3D" id="1.10.287.1490">
    <property type="match status" value="1"/>
</dbReference>
<comment type="function">
    <text evidence="11">Central component of the condensin complex, a complex required for conversion of interphase chromatin into mitotic-like condense chromosomes. The condensin complex probably introduces positive supercoils into relaxed DNA in the presence of type I topoisomerases and converts nicked DNA into positive knotted forms in the presence of type II topoisomerases.</text>
</comment>
<evidence type="ECO:0000256" key="5">
    <source>
        <dbReference type="ARBA" id="ARBA00022776"/>
    </source>
</evidence>
<evidence type="ECO:0000313" key="15">
    <source>
        <dbReference type="EMBL" id="CDW19315.1"/>
    </source>
</evidence>
<dbReference type="PANTHER" id="PTHR43977">
    <property type="entry name" value="STRUCTURAL MAINTENANCE OF CHROMOSOMES PROTEIN 3"/>
    <property type="match status" value="1"/>
</dbReference>
<dbReference type="Gene3D" id="3.40.50.300">
    <property type="entry name" value="P-loop containing nucleotide triphosphate hydrolases"/>
    <property type="match status" value="2"/>
</dbReference>
<protein>
    <recommendedName>
        <fullName evidence="12">Structural maintenance of chromosomes protein</fullName>
    </recommendedName>
</protein>
<dbReference type="GO" id="GO:0051301">
    <property type="term" value="P:cell division"/>
    <property type="evidence" value="ECO:0007669"/>
    <property type="project" value="UniProtKB-KW"/>
</dbReference>
<dbReference type="CDD" id="cd03273">
    <property type="entry name" value="ABC_SMC2_euk"/>
    <property type="match status" value="1"/>
</dbReference>
<proteinExistence type="inferred from homology"/>
<evidence type="ECO:0000256" key="1">
    <source>
        <dbReference type="ARBA" id="ARBA00004123"/>
    </source>
</evidence>
<dbReference type="EMBL" id="HACA01001954">
    <property type="protein sequence ID" value="CDW19315.1"/>
    <property type="molecule type" value="Transcribed_RNA"/>
</dbReference>
<keyword evidence="6" id="KW-0067">ATP-binding</keyword>
<feature type="coiled-coil region" evidence="13">
    <location>
        <begin position="289"/>
        <end position="323"/>
    </location>
</feature>
<dbReference type="InterPro" id="IPR027120">
    <property type="entry name" value="Smc2_ABC"/>
</dbReference>
<dbReference type="GO" id="GO:0016887">
    <property type="term" value="F:ATP hydrolysis activity"/>
    <property type="evidence" value="ECO:0007669"/>
    <property type="project" value="InterPro"/>
</dbReference>
<sequence length="1178" mass="133344">MYIKSIVIDGFKSYGTRTEVQDFDPQFNAITGLNGSGKSNILDSICFLLGITNLSHVRAQNLQELVYKNGQAGVTKASVSITFDNRDKSKTPLGYESYDEIVITRSVVLGGKNRYLINGTNIQNNRVNDLFRSVQLNINNPHFLIMQGRITKVLNMKPPEILSMLEEAAGTRMYESKKQNAQKTIEKKDAKLKEIDNILKEEINPTLAKLKQERNTYLEYQKIQRELEHLTKLYVAYKFISAEKANSRLQTDLEAVNKTMDGVRTAISHGLEEIKKIAERIITLEKERDEELGGKLEELEEALKNKSNNCMKLEASLKSLLDNKKLEAKKCQQIQRGMDTDKKALCEKQKINDGLKEVYDVLRDEDERATKALAVAQKRYEAISLGKFCSDDGEEGATLQEQVIKMKGQISDAQTEVATSEMKLKHNKSNLKNIEMEMKKTKGQYELDSKNLISYETQVKEAKSSMDKLNYQEGRLESLMEQIHSSESEFGHLKRNYDSMAARFPWLEFRYRDPEPNFDRSVVRGVAANLFDVKDSTFCVALDTCAGGKLMNVIVNSSVAAGKILKNGNLARRTVMLPLDKISGYTISDSVFRSAQKLVGSDNVFRALDLISFDRSLSSAMEHIFGGSLVVRNLDQANTLAYHREVSKVCVTLEGDVVKPSGDLSGGAASKGGSTLIQIQSLKKTLADCNAKKKQLDSLFAEKNAIKDVHHRYKSLKSVYDQKESELRMIQARLEQTKHHQLGQEVSELTSQCTELEQKISEAKKMEKDSSSKVKYIEYKIKNAKSIKEKELKEAEKEVKQCKKAEAEAKAKWSEKEAEDASLKLEISELKKSILSAEEQLKATEEAISEFEKEYAESSKSVEEMKSDVNNAKKAVKEQKDILNANYKEMNSEKAREENIKKENMERELEIQQLKHKISKATDEAKEAEKTVKLMVEQYEWINDDRQFFGKPNTAYDFSTTDPKEAGRKINKLEETKDKLSKTVNMRAMKMLGKAEEQFNDLMRKKTTVETDKAKICKVIEELDIKKKEELRKAWSIVDESFGKIFSSLLPGAKAKLQPPDGQDVLDGLEVRIGFGEVWKESLSELSGGQRSLVALSLILSLLKFNPAPLYILDEVDAALDLSHTQNIGNMLKKYFKDSQFIVVSLKDGMFNNANVLFRTKFVDGLSTVSRTAQNIRH</sequence>